<reference evidence="2 3" key="1">
    <citation type="submission" date="2021-02" db="EMBL/GenBank/DDBJ databases">
        <title>Genome assembly of Pseudopithomyces chartarum.</title>
        <authorList>
            <person name="Jauregui R."/>
            <person name="Singh J."/>
            <person name="Voisey C."/>
        </authorList>
    </citation>
    <scope>NUCLEOTIDE SEQUENCE [LARGE SCALE GENOMIC DNA]</scope>
    <source>
        <strain evidence="2 3">AGR01</strain>
    </source>
</reference>
<keyword evidence="3" id="KW-1185">Reference proteome</keyword>
<accession>A0AAN6RLW9</accession>
<organism evidence="2 3">
    <name type="scientific">Pseudopithomyces chartarum</name>
    <dbReference type="NCBI Taxonomy" id="1892770"/>
    <lineage>
        <taxon>Eukaryota</taxon>
        <taxon>Fungi</taxon>
        <taxon>Dikarya</taxon>
        <taxon>Ascomycota</taxon>
        <taxon>Pezizomycotina</taxon>
        <taxon>Dothideomycetes</taxon>
        <taxon>Pleosporomycetidae</taxon>
        <taxon>Pleosporales</taxon>
        <taxon>Massarineae</taxon>
        <taxon>Didymosphaeriaceae</taxon>
        <taxon>Pseudopithomyces</taxon>
    </lineage>
</organism>
<dbReference type="InterPro" id="IPR002925">
    <property type="entry name" value="Dienelactn_hydro"/>
</dbReference>
<name>A0AAN6RLW9_9PLEO</name>
<dbReference type="Pfam" id="PF01738">
    <property type="entry name" value="DLH"/>
    <property type="match status" value="1"/>
</dbReference>
<dbReference type="PANTHER" id="PTHR47668">
    <property type="entry name" value="DIENELACTONE HYDROLASE FAMILY PROTEIN (AFU_ORTHOLOGUE AFUA_6G01940)"/>
    <property type="match status" value="1"/>
</dbReference>
<gene>
    <name evidence="2" type="ORF">GRF29_19g2560835</name>
</gene>
<evidence type="ECO:0000313" key="2">
    <source>
        <dbReference type="EMBL" id="KAK3215199.1"/>
    </source>
</evidence>
<evidence type="ECO:0000259" key="1">
    <source>
        <dbReference type="Pfam" id="PF01738"/>
    </source>
</evidence>
<evidence type="ECO:0000313" key="3">
    <source>
        <dbReference type="Proteomes" id="UP001280581"/>
    </source>
</evidence>
<dbReference type="AlphaFoldDB" id="A0AAN6RLW9"/>
<feature type="domain" description="Dienelactone hydrolase" evidence="1">
    <location>
        <begin position="35"/>
        <end position="252"/>
    </location>
</feature>
<comment type="caution">
    <text evidence="2">The sequence shown here is derived from an EMBL/GenBank/DDBJ whole genome shotgun (WGS) entry which is preliminary data.</text>
</comment>
<dbReference type="SUPFAM" id="SSF53474">
    <property type="entry name" value="alpha/beta-Hydrolases"/>
    <property type="match status" value="1"/>
</dbReference>
<dbReference type="PANTHER" id="PTHR47668:SF1">
    <property type="entry name" value="DIENELACTONE HYDROLASE DOMAIN-CONTAINING PROTEIN-RELATED"/>
    <property type="match status" value="1"/>
</dbReference>
<dbReference type="InterPro" id="IPR029058">
    <property type="entry name" value="AB_hydrolase_fold"/>
</dbReference>
<dbReference type="EMBL" id="WVTA01000003">
    <property type="protein sequence ID" value="KAK3215199.1"/>
    <property type="molecule type" value="Genomic_DNA"/>
</dbReference>
<dbReference type="GO" id="GO:0016787">
    <property type="term" value="F:hydrolase activity"/>
    <property type="evidence" value="ECO:0007669"/>
    <property type="project" value="InterPro"/>
</dbReference>
<sequence>MASTESTQSQACCNTPAVVSKGYKQKGEYIDVQGMKTYATGPKDAKQGILIIYDIFGFFDQTIQGADILAYTDKDHSYQVFMPDFFDGKPADISWYPPGDDKDKQAKLGEFFKTQGAPPKTLERIPKVIEELKKSKGVEKWAILGFCWGGKIVNLSSQEGSLFKVAAAAHPAMVAAEDAKATTIPYIMLPSEEESKDDVEEWQKNIKTENVVEWFPDQVHGWMAARGDIEDEKVKKAYEKGYKLVLDFFHKHMTSYTKL</sequence>
<protein>
    <recommendedName>
        <fullName evidence="1">Dienelactone hydrolase domain-containing protein</fullName>
    </recommendedName>
</protein>
<dbReference type="Gene3D" id="3.40.50.1820">
    <property type="entry name" value="alpha/beta hydrolase"/>
    <property type="match status" value="1"/>
</dbReference>
<dbReference type="Proteomes" id="UP001280581">
    <property type="component" value="Unassembled WGS sequence"/>
</dbReference>
<proteinExistence type="predicted"/>